<reference evidence="3" key="1">
    <citation type="submission" date="2021-03" db="EMBL/GenBank/DDBJ databases">
        <authorList>
            <person name="Tran Van P."/>
        </authorList>
    </citation>
    <scope>NUCLEOTIDE SEQUENCE</scope>
</reference>
<keyword evidence="4" id="KW-1185">Reference proteome</keyword>
<dbReference type="InterPro" id="IPR004045">
    <property type="entry name" value="Glutathione_S-Trfase_N"/>
</dbReference>
<dbReference type="PROSITE" id="PS50404">
    <property type="entry name" value="GST_NTER"/>
    <property type="match status" value="1"/>
</dbReference>
<comment type="caution">
    <text evidence="3">The sequence shown here is derived from an EMBL/GenBank/DDBJ whole genome shotgun (WGS) entry which is preliminary data.</text>
</comment>
<dbReference type="PANTHER" id="PTHR43969">
    <property type="entry name" value="GLUTATHIONE S TRANSFERASE D10, ISOFORM A-RELATED"/>
    <property type="match status" value="1"/>
</dbReference>
<evidence type="ECO:0000313" key="4">
    <source>
        <dbReference type="Proteomes" id="UP001153148"/>
    </source>
</evidence>
<dbReference type="Gene3D" id="3.40.30.10">
    <property type="entry name" value="Glutaredoxin"/>
    <property type="match status" value="1"/>
</dbReference>
<evidence type="ECO:0000259" key="2">
    <source>
        <dbReference type="PROSITE" id="PS50404"/>
    </source>
</evidence>
<accession>A0ABN7PMB4</accession>
<proteinExistence type="predicted"/>
<feature type="domain" description="GST N-terminal" evidence="2">
    <location>
        <begin position="64"/>
        <end position="135"/>
    </location>
</feature>
<name>A0ABN7PMB4_TIMPD</name>
<evidence type="ECO:0000256" key="1">
    <source>
        <dbReference type="SAM" id="SignalP"/>
    </source>
</evidence>
<dbReference type="PANTHER" id="PTHR43969:SF9">
    <property type="entry name" value="GLUTATHIONE S TRANSFERASE D10, ISOFORM A-RELATED"/>
    <property type="match status" value="1"/>
</dbReference>
<dbReference type="EMBL" id="CAJPIN010055314">
    <property type="protein sequence ID" value="CAG2066523.1"/>
    <property type="molecule type" value="Genomic_DNA"/>
</dbReference>
<keyword evidence="1" id="KW-0732">Signal</keyword>
<evidence type="ECO:0000313" key="3">
    <source>
        <dbReference type="EMBL" id="CAG2066523.1"/>
    </source>
</evidence>
<dbReference type="SUPFAM" id="SSF52833">
    <property type="entry name" value="Thioredoxin-like"/>
    <property type="match status" value="1"/>
</dbReference>
<protein>
    <recommendedName>
        <fullName evidence="2">GST N-terminal domain-containing protein</fullName>
    </recommendedName>
</protein>
<sequence>MRGPEAMFLSPCGGITLALLALERSGTASTSSSSPTQIALISSGFFLCVERDLLQVNDNRLCKMTIDLYYLPASAPCRSIMLLAKAIGVELNLKKTVLTNGDHLKPEFLKVRSSSTIVTLKAASVAARSKALLPC</sequence>
<dbReference type="Proteomes" id="UP001153148">
    <property type="component" value="Unassembled WGS sequence"/>
</dbReference>
<gene>
    <name evidence="3" type="ORF">TPAB3V08_LOCUS13466</name>
</gene>
<feature type="chain" id="PRO_5046099725" description="GST N-terminal domain-containing protein" evidence="1">
    <location>
        <begin position="29"/>
        <end position="135"/>
    </location>
</feature>
<feature type="signal peptide" evidence="1">
    <location>
        <begin position="1"/>
        <end position="28"/>
    </location>
</feature>
<dbReference type="InterPro" id="IPR036249">
    <property type="entry name" value="Thioredoxin-like_sf"/>
</dbReference>
<organism evidence="3 4">
    <name type="scientific">Timema podura</name>
    <name type="common">Walking stick</name>
    <dbReference type="NCBI Taxonomy" id="61482"/>
    <lineage>
        <taxon>Eukaryota</taxon>
        <taxon>Metazoa</taxon>
        <taxon>Ecdysozoa</taxon>
        <taxon>Arthropoda</taxon>
        <taxon>Hexapoda</taxon>
        <taxon>Insecta</taxon>
        <taxon>Pterygota</taxon>
        <taxon>Neoptera</taxon>
        <taxon>Polyneoptera</taxon>
        <taxon>Phasmatodea</taxon>
        <taxon>Timematodea</taxon>
        <taxon>Timematoidea</taxon>
        <taxon>Timematidae</taxon>
        <taxon>Timema</taxon>
    </lineage>
</organism>